<name>A0AA86UG50_9EUKA</name>
<dbReference type="EMBL" id="CATOUU010000918">
    <property type="protein sequence ID" value="CAI9959558.1"/>
    <property type="molecule type" value="Genomic_DNA"/>
</dbReference>
<dbReference type="Proteomes" id="UP001642409">
    <property type="component" value="Unassembled WGS sequence"/>
</dbReference>
<reference evidence="1" key="1">
    <citation type="submission" date="2023-06" db="EMBL/GenBank/DDBJ databases">
        <authorList>
            <person name="Kurt Z."/>
        </authorList>
    </citation>
    <scope>NUCLEOTIDE SEQUENCE</scope>
</reference>
<evidence type="ECO:0000313" key="1">
    <source>
        <dbReference type="EMBL" id="CAI9950591.1"/>
    </source>
</evidence>
<dbReference type="AlphaFoldDB" id="A0AA86UG50"/>
<proteinExistence type="predicted"/>
<gene>
    <name evidence="3" type="ORF">HINF_LOCUS31707</name>
    <name evidence="1" type="ORF">HINF_LOCUS38236</name>
    <name evidence="2" type="ORF">HINF_LOCUS47203</name>
    <name evidence="4" type="ORF">HINF_LOCUS61826</name>
</gene>
<organism evidence="1">
    <name type="scientific">Hexamita inflata</name>
    <dbReference type="NCBI Taxonomy" id="28002"/>
    <lineage>
        <taxon>Eukaryota</taxon>
        <taxon>Metamonada</taxon>
        <taxon>Diplomonadida</taxon>
        <taxon>Hexamitidae</taxon>
        <taxon>Hexamitinae</taxon>
        <taxon>Hexamita</taxon>
    </lineage>
</organism>
<evidence type="ECO:0000313" key="2">
    <source>
        <dbReference type="EMBL" id="CAI9959558.1"/>
    </source>
</evidence>
<evidence type="ECO:0000313" key="5">
    <source>
        <dbReference type="Proteomes" id="UP001642409"/>
    </source>
</evidence>
<evidence type="ECO:0000313" key="4">
    <source>
        <dbReference type="EMBL" id="CAL6083648.1"/>
    </source>
</evidence>
<keyword evidence="5" id="KW-1185">Reference proteome</keyword>
<accession>A0AA86UG50</accession>
<sequence length="172" mass="20213">MCPAYLEYQENKQPNQLLFLIYISGCYNGVKEPNDKQPKIWTLQYLLLHWAQHVFYVKEVSDSQVAIRPNNIFWNTKKTQASKQPAILKSLIRSNSLSLTQNNQHIYFFNDDVYDYLAATTLNQREYVKFIHSYSTVKSKQYLNVQLSFLSQKGPSIRFAFGVQNSPIFYCF</sequence>
<reference evidence="3 5" key="2">
    <citation type="submission" date="2024-07" db="EMBL/GenBank/DDBJ databases">
        <authorList>
            <person name="Akdeniz Z."/>
        </authorList>
    </citation>
    <scope>NUCLEOTIDE SEQUENCE [LARGE SCALE GENOMIC DNA]</scope>
</reference>
<dbReference type="EMBL" id="CATOUU010000813">
    <property type="protein sequence ID" value="CAI9950591.1"/>
    <property type="molecule type" value="Genomic_DNA"/>
</dbReference>
<dbReference type="EMBL" id="CAXDID020000373">
    <property type="protein sequence ID" value="CAL6083648.1"/>
    <property type="molecule type" value="Genomic_DNA"/>
</dbReference>
<comment type="caution">
    <text evidence="1">The sequence shown here is derived from an EMBL/GenBank/DDBJ whole genome shotgun (WGS) entry which is preliminary data.</text>
</comment>
<protein>
    <submittedName>
        <fullName evidence="3">Hypothetical_protein</fullName>
    </submittedName>
</protein>
<dbReference type="EMBL" id="CAXDID020000106">
    <property type="protein sequence ID" value="CAL6028225.1"/>
    <property type="molecule type" value="Genomic_DNA"/>
</dbReference>
<evidence type="ECO:0000313" key="3">
    <source>
        <dbReference type="EMBL" id="CAL6028225.1"/>
    </source>
</evidence>